<protein>
    <submittedName>
        <fullName evidence="2">Uncharacterized protein</fullName>
    </submittedName>
</protein>
<dbReference type="Proteomes" id="UP001565368">
    <property type="component" value="Unassembled WGS sequence"/>
</dbReference>
<keyword evidence="1" id="KW-0472">Membrane</keyword>
<dbReference type="EMBL" id="JBBXJM010000005">
    <property type="protein sequence ID" value="KAL1407856.1"/>
    <property type="molecule type" value="Genomic_DNA"/>
</dbReference>
<name>A0ABR3PZI6_9TREE</name>
<dbReference type="RefSeq" id="XP_069207800.1">
    <property type="nucleotide sequence ID" value="XM_069355729.1"/>
</dbReference>
<feature type="transmembrane region" description="Helical" evidence="1">
    <location>
        <begin position="101"/>
        <end position="122"/>
    </location>
</feature>
<evidence type="ECO:0000256" key="1">
    <source>
        <dbReference type="SAM" id="Phobius"/>
    </source>
</evidence>
<evidence type="ECO:0000313" key="3">
    <source>
        <dbReference type="Proteomes" id="UP001565368"/>
    </source>
</evidence>
<proteinExistence type="predicted"/>
<gene>
    <name evidence="2" type="ORF">Q8F55_007292</name>
</gene>
<sequence length="123" mass="12608">MNTTNPASAVVLHPPAPTWVAPASAVVLHPPPPPPTDAATTAAHRAADCPFVWRFLSTRVCDPNTAPTAVWPTSSAATSSARPVPVPPLLFPSPPRSSGTVTQAAVSVALVIAVIHVLVALYP</sequence>
<dbReference type="GeneID" id="95988335"/>
<organism evidence="2 3">
    <name type="scientific">Vanrija albida</name>
    <dbReference type="NCBI Taxonomy" id="181172"/>
    <lineage>
        <taxon>Eukaryota</taxon>
        <taxon>Fungi</taxon>
        <taxon>Dikarya</taxon>
        <taxon>Basidiomycota</taxon>
        <taxon>Agaricomycotina</taxon>
        <taxon>Tremellomycetes</taxon>
        <taxon>Trichosporonales</taxon>
        <taxon>Trichosporonaceae</taxon>
        <taxon>Vanrija</taxon>
    </lineage>
</organism>
<evidence type="ECO:0000313" key="2">
    <source>
        <dbReference type="EMBL" id="KAL1407856.1"/>
    </source>
</evidence>
<accession>A0ABR3PZI6</accession>
<keyword evidence="1" id="KW-1133">Transmembrane helix</keyword>
<keyword evidence="1" id="KW-0812">Transmembrane</keyword>
<reference evidence="2 3" key="1">
    <citation type="submission" date="2023-08" db="EMBL/GenBank/DDBJ databases">
        <title>Annotated Genome Sequence of Vanrija albida AlHP1.</title>
        <authorList>
            <person name="Herzog R."/>
        </authorList>
    </citation>
    <scope>NUCLEOTIDE SEQUENCE [LARGE SCALE GENOMIC DNA]</scope>
    <source>
        <strain evidence="2 3">AlHP1</strain>
    </source>
</reference>
<keyword evidence="3" id="KW-1185">Reference proteome</keyword>
<comment type="caution">
    <text evidence="2">The sequence shown here is derived from an EMBL/GenBank/DDBJ whole genome shotgun (WGS) entry which is preliminary data.</text>
</comment>